<dbReference type="InterPro" id="IPR008271">
    <property type="entry name" value="Ser/Thr_kinase_AS"/>
</dbReference>
<dbReference type="GO" id="GO:0005634">
    <property type="term" value="C:nucleus"/>
    <property type="evidence" value="ECO:0007669"/>
    <property type="project" value="TreeGrafter"/>
</dbReference>
<comment type="caution">
    <text evidence="9">The sequence shown here is derived from an EMBL/GenBank/DDBJ whole genome shotgun (WGS) entry which is preliminary data.</text>
</comment>
<sequence>MSNLHTAPDGEDRTRTDSDNASAAQILEAGQEDPREDEDIDDSVKEDMKKLEDTFPGITDRFRLVNRIGEGTFSTVYKAEDLLYDHYRNDWDMFQDNQNDIWTSPPSKRRRMENESGRSLSIKRRNPRYVALKKIYVTSSPLRIQNELELLHDLRGCRSVCPLITAFRYQDQVVAVLPFFPHTDFRIQYRTFMVADMRHYFRSLFTALHSVHKHNILHRDIKPTNFLYNPELREGVLVDFGLAEREGAEYNGTCLCANPGYVRRSRLLQSYYYTHCPMSTLSAGYPKNDSRPSKRANRAGTRGFRAPEVLFKCTSQTTKIDMWSAGVILLTLLGRRFPFFNSADDVDAMIEMASIFGTRRMKTAAVMHGQIFETNIPTIGEKGYSWEKLVKWASCVEELTESEKQATLLLAGLMELDPYKRMSARDALQHDFFTNPIDHDVEWGGQPEDSADTGEDDEGDREDEEADEVAMV</sequence>
<dbReference type="GO" id="GO:0005524">
    <property type="term" value="F:ATP binding"/>
    <property type="evidence" value="ECO:0007669"/>
    <property type="project" value="UniProtKB-KW"/>
</dbReference>
<protein>
    <recommendedName>
        <fullName evidence="1">non-specific serine/threonine protein kinase</fullName>
        <ecNumber evidence="1">2.7.11.1</ecNumber>
    </recommendedName>
</protein>
<feature type="compositionally biased region" description="Acidic residues" evidence="7">
    <location>
        <begin position="30"/>
        <end position="41"/>
    </location>
</feature>
<dbReference type="GeneID" id="54329634"/>
<evidence type="ECO:0000256" key="6">
    <source>
        <dbReference type="ARBA" id="ARBA00022840"/>
    </source>
</evidence>
<evidence type="ECO:0000256" key="5">
    <source>
        <dbReference type="ARBA" id="ARBA00022777"/>
    </source>
</evidence>
<gene>
    <name evidence="9" type="ORF">ATNIH1004_006932</name>
</gene>
<dbReference type="InterPro" id="IPR000719">
    <property type="entry name" value="Prot_kinase_dom"/>
</dbReference>
<dbReference type="Gene3D" id="3.30.200.20">
    <property type="entry name" value="Phosphorylase Kinase, domain 1"/>
    <property type="match status" value="1"/>
</dbReference>
<name>A0A5M9MKL1_9EURO</name>
<reference evidence="9 10" key="1">
    <citation type="submission" date="2019-08" db="EMBL/GenBank/DDBJ databases">
        <title>The genome sequence of a newly discovered highly antifungal drug resistant Aspergillus species, Aspergillus tanneri NIH 1004.</title>
        <authorList>
            <person name="Mounaud S."/>
            <person name="Singh I."/>
            <person name="Joardar V."/>
            <person name="Pakala S."/>
            <person name="Pakala S."/>
            <person name="Venepally P."/>
            <person name="Chung J.K."/>
            <person name="Losada L."/>
            <person name="Nierman W.C."/>
        </authorList>
    </citation>
    <scope>NUCLEOTIDE SEQUENCE [LARGE SCALE GENOMIC DNA]</scope>
    <source>
        <strain evidence="9 10">NIH1004</strain>
    </source>
</reference>
<dbReference type="Gene3D" id="1.10.510.10">
    <property type="entry name" value="Transferase(Phosphotransferase) domain 1"/>
    <property type="match status" value="1"/>
</dbReference>
<evidence type="ECO:0000256" key="1">
    <source>
        <dbReference type="ARBA" id="ARBA00012513"/>
    </source>
</evidence>
<dbReference type="EMBL" id="QUQM01000007">
    <property type="protein sequence ID" value="KAA8645513.1"/>
    <property type="molecule type" value="Genomic_DNA"/>
</dbReference>
<dbReference type="PROSITE" id="PS50011">
    <property type="entry name" value="PROTEIN_KINASE_DOM"/>
    <property type="match status" value="1"/>
</dbReference>
<evidence type="ECO:0000256" key="4">
    <source>
        <dbReference type="ARBA" id="ARBA00022741"/>
    </source>
</evidence>
<dbReference type="AlphaFoldDB" id="A0A5M9MKL1"/>
<dbReference type="Proteomes" id="UP000324241">
    <property type="component" value="Unassembled WGS sequence"/>
</dbReference>
<organism evidence="9 10">
    <name type="scientific">Aspergillus tanneri</name>
    <dbReference type="NCBI Taxonomy" id="1220188"/>
    <lineage>
        <taxon>Eukaryota</taxon>
        <taxon>Fungi</taxon>
        <taxon>Dikarya</taxon>
        <taxon>Ascomycota</taxon>
        <taxon>Pezizomycotina</taxon>
        <taxon>Eurotiomycetes</taxon>
        <taxon>Eurotiomycetidae</taxon>
        <taxon>Eurotiales</taxon>
        <taxon>Aspergillaceae</taxon>
        <taxon>Aspergillus</taxon>
        <taxon>Aspergillus subgen. Circumdati</taxon>
    </lineage>
</organism>
<feature type="region of interest" description="Disordered" evidence="7">
    <location>
        <begin position="1"/>
        <end position="42"/>
    </location>
</feature>
<dbReference type="InterPro" id="IPR011009">
    <property type="entry name" value="Kinase-like_dom_sf"/>
</dbReference>
<evidence type="ECO:0000256" key="2">
    <source>
        <dbReference type="ARBA" id="ARBA00022527"/>
    </source>
</evidence>
<feature type="region of interest" description="Disordered" evidence="7">
    <location>
        <begin position="438"/>
        <end position="472"/>
    </location>
</feature>
<dbReference type="PROSITE" id="PS00108">
    <property type="entry name" value="PROTEIN_KINASE_ST"/>
    <property type="match status" value="1"/>
</dbReference>
<evidence type="ECO:0000256" key="3">
    <source>
        <dbReference type="ARBA" id="ARBA00022679"/>
    </source>
</evidence>
<dbReference type="GO" id="GO:0004674">
    <property type="term" value="F:protein serine/threonine kinase activity"/>
    <property type="evidence" value="ECO:0007669"/>
    <property type="project" value="UniProtKB-KW"/>
</dbReference>
<dbReference type="EC" id="2.7.11.1" evidence="1"/>
<dbReference type="RefSeq" id="XP_033424874.1">
    <property type="nucleotide sequence ID" value="XM_033571559.1"/>
</dbReference>
<dbReference type="GO" id="GO:0044773">
    <property type="term" value="P:mitotic DNA damage checkpoint signaling"/>
    <property type="evidence" value="ECO:0007669"/>
    <property type="project" value="TreeGrafter"/>
</dbReference>
<dbReference type="PANTHER" id="PTHR44167:SF23">
    <property type="entry name" value="CDC7 KINASE, ISOFORM A-RELATED"/>
    <property type="match status" value="1"/>
</dbReference>
<evidence type="ECO:0000313" key="10">
    <source>
        <dbReference type="Proteomes" id="UP000324241"/>
    </source>
</evidence>
<dbReference type="SUPFAM" id="SSF56112">
    <property type="entry name" value="Protein kinase-like (PK-like)"/>
    <property type="match status" value="1"/>
</dbReference>
<keyword evidence="6" id="KW-0067">ATP-binding</keyword>
<dbReference type="PANTHER" id="PTHR44167">
    <property type="entry name" value="OVARIAN-SPECIFIC SERINE/THREONINE-PROTEIN KINASE LOK-RELATED"/>
    <property type="match status" value="1"/>
</dbReference>
<dbReference type="Pfam" id="PF00069">
    <property type="entry name" value="Pkinase"/>
    <property type="match status" value="2"/>
</dbReference>
<proteinExistence type="predicted"/>
<keyword evidence="5" id="KW-0418">Kinase</keyword>
<keyword evidence="2" id="KW-0723">Serine/threonine-protein kinase</keyword>
<feature type="compositionally biased region" description="Acidic residues" evidence="7">
    <location>
        <begin position="449"/>
        <end position="472"/>
    </location>
</feature>
<dbReference type="FunFam" id="1.10.510.10:FF:000478">
    <property type="entry name" value="Cell cycle protein kinase"/>
    <property type="match status" value="1"/>
</dbReference>
<keyword evidence="4" id="KW-0547">Nucleotide-binding</keyword>
<dbReference type="CDD" id="cd14019">
    <property type="entry name" value="STKc_Cdc7"/>
    <property type="match status" value="1"/>
</dbReference>
<dbReference type="OrthoDB" id="10020333at2759"/>
<feature type="compositionally biased region" description="Basic and acidic residues" evidence="7">
    <location>
        <begin position="8"/>
        <end position="18"/>
    </location>
</feature>
<evidence type="ECO:0000313" key="9">
    <source>
        <dbReference type="EMBL" id="KAA8645513.1"/>
    </source>
</evidence>
<evidence type="ECO:0000259" key="8">
    <source>
        <dbReference type="PROSITE" id="PS50011"/>
    </source>
</evidence>
<evidence type="ECO:0000256" key="7">
    <source>
        <dbReference type="SAM" id="MobiDB-lite"/>
    </source>
</evidence>
<feature type="domain" description="Protein kinase" evidence="8">
    <location>
        <begin position="62"/>
        <end position="433"/>
    </location>
</feature>
<keyword evidence="3" id="KW-0808">Transferase</keyword>
<dbReference type="SMART" id="SM00220">
    <property type="entry name" value="S_TKc"/>
    <property type="match status" value="1"/>
</dbReference>
<dbReference type="VEuPathDB" id="FungiDB:EYZ11_005049"/>
<accession>A0A5M9MKL1</accession>